<dbReference type="Pfam" id="PF08532">
    <property type="entry name" value="Glyco_hydro_42M"/>
    <property type="match status" value="1"/>
</dbReference>
<dbReference type="EMBL" id="DSYK01000778">
    <property type="protein sequence ID" value="HGS23249.1"/>
    <property type="molecule type" value="Genomic_DNA"/>
</dbReference>
<proteinExistence type="predicted"/>
<dbReference type="InterPro" id="IPR028212">
    <property type="entry name" value="GHL6"/>
</dbReference>
<dbReference type="GO" id="GO:0004565">
    <property type="term" value="F:beta-galactosidase activity"/>
    <property type="evidence" value="ECO:0007669"/>
    <property type="project" value="InterPro"/>
</dbReference>
<evidence type="ECO:0000313" key="2">
    <source>
        <dbReference type="EMBL" id="HGS23249.1"/>
    </source>
</evidence>
<dbReference type="SUPFAM" id="SSF52317">
    <property type="entry name" value="Class I glutamine amidotransferase-like"/>
    <property type="match status" value="1"/>
</dbReference>
<sequence>MHVLRFRQVHLDFHTSEHIPGVGSEFNADEFVDTLKRAHVNSVTLFSRCHHGWIYHETRFLNKHPHLTCDLLALQIEACHRHDIRCPIYITVGWDEYMARQHPEWLEVDANGKRSGPPPLQPGWHKLCFASPYIDYVIEQTDEVLQRFGDEVDGIFFDMCWDQPSLNNYFVEAMLRRDLNPEIEADRNRYARMLALDYMRRFHRLVKDSSPAATVFFNCRPFFNLAEDIAFQEQVEIEALPTGGWGYIYFPKNVRYARTFGKPYMGMTGRFHKSWADFGGLKPYPALEYETSQMIAHGARCSVGDQLHPRGVPDKAVYELIGRAYARVEALEPWLIDATPVSQIGLFQAPTGVLSTTQSTSGTDEGATRVLTQLRHQFDVVSADSRLENYDLLILPDRITLDEPLTRRLRAFLKRGGRLLASGASALSPAGDRALLPELGVKPEGPSPYSCTYLRFEKVIARDVPDSDHIVYDRGVRVRPAAGTQTLARVVEPYFERSWRHFSSHKQTPGDRVSPYAAATLRGPCAYIHFPVFSAIAQHGNYPYRLLVRNILELLLPEPLIRVGGPTGLEATVARQAKPARTIVHLLYYAPERRAHNLDLIEDIVPLYDLPVSLKHPRKPRKVYLAPDQTPIAFEYLAGRVNFRLSELRGHQAIVVE</sequence>
<organism evidence="2">
    <name type="scientific">Anaerolinea thermolimosa</name>
    <dbReference type="NCBI Taxonomy" id="229919"/>
    <lineage>
        <taxon>Bacteria</taxon>
        <taxon>Bacillati</taxon>
        <taxon>Chloroflexota</taxon>
        <taxon>Anaerolineae</taxon>
        <taxon>Anaerolineales</taxon>
        <taxon>Anaerolineaceae</taxon>
        <taxon>Anaerolinea</taxon>
    </lineage>
</organism>
<comment type="caution">
    <text evidence="2">The sequence shown here is derived from an EMBL/GenBank/DDBJ whole genome shotgun (WGS) entry which is preliminary data.</text>
</comment>
<name>A0A7C4PNZ6_9CHLR</name>
<dbReference type="SUPFAM" id="SSF51445">
    <property type="entry name" value="(Trans)glycosidases"/>
    <property type="match status" value="1"/>
</dbReference>
<dbReference type="GO" id="GO:0005975">
    <property type="term" value="P:carbohydrate metabolic process"/>
    <property type="evidence" value="ECO:0007669"/>
    <property type="project" value="InterPro"/>
</dbReference>
<accession>A0A7C4PNZ6</accession>
<dbReference type="Pfam" id="PF14871">
    <property type="entry name" value="GHL6"/>
    <property type="match status" value="1"/>
</dbReference>
<dbReference type="InterPro" id="IPR017853">
    <property type="entry name" value="GH"/>
</dbReference>
<dbReference type="AlphaFoldDB" id="A0A7C4PNZ6"/>
<dbReference type="CDD" id="cd03143">
    <property type="entry name" value="A4_beta-galactosidase_middle_domain"/>
    <property type="match status" value="1"/>
</dbReference>
<feature type="domain" description="Beta-galactosidase trimerisation" evidence="1">
    <location>
        <begin position="373"/>
        <end position="427"/>
    </location>
</feature>
<dbReference type="InterPro" id="IPR029062">
    <property type="entry name" value="Class_I_gatase-like"/>
</dbReference>
<gene>
    <name evidence="2" type="ORF">ENT37_15465</name>
</gene>
<protein>
    <submittedName>
        <fullName evidence="2">Beta-galactosidase</fullName>
    </submittedName>
</protein>
<evidence type="ECO:0000259" key="1">
    <source>
        <dbReference type="Pfam" id="PF08532"/>
    </source>
</evidence>
<reference evidence="2" key="1">
    <citation type="journal article" date="2020" name="mSystems">
        <title>Genome- and Community-Level Interaction Insights into Carbon Utilization and Element Cycling Functions of Hydrothermarchaeota in Hydrothermal Sediment.</title>
        <authorList>
            <person name="Zhou Z."/>
            <person name="Liu Y."/>
            <person name="Xu W."/>
            <person name="Pan J."/>
            <person name="Luo Z.H."/>
            <person name="Li M."/>
        </authorList>
    </citation>
    <scope>NUCLEOTIDE SEQUENCE [LARGE SCALE GENOMIC DNA]</scope>
    <source>
        <strain evidence="2">SpSt-573</strain>
    </source>
</reference>
<dbReference type="Gene3D" id="3.20.20.80">
    <property type="entry name" value="Glycosidases"/>
    <property type="match status" value="1"/>
</dbReference>
<dbReference type="Gene3D" id="3.40.50.880">
    <property type="match status" value="1"/>
</dbReference>
<dbReference type="InterPro" id="IPR013738">
    <property type="entry name" value="Beta_galactosidase_Trimer"/>
</dbReference>